<dbReference type="GO" id="GO:0030288">
    <property type="term" value="C:outer membrane-bounded periplasmic space"/>
    <property type="evidence" value="ECO:0007669"/>
    <property type="project" value="InterPro"/>
</dbReference>
<dbReference type="EMBL" id="LAQU01000003">
    <property type="protein sequence ID" value="KKB64800.1"/>
    <property type="molecule type" value="Genomic_DNA"/>
</dbReference>
<keyword evidence="2" id="KW-0813">Transport</keyword>
<evidence type="ECO:0000313" key="5">
    <source>
        <dbReference type="EMBL" id="KKB64800.1"/>
    </source>
</evidence>
<dbReference type="NCBIfam" id="NF037995">
    <property type="entry name" value="TRAP_S1"/>
    <property type="match status" value="1"/>
</dbReference>
<dbReference type="PATRIC" id="fig|28092.6.peg.1115"/>
<keyword evidence="3 4" id="KW-0732">Signal</keyword>
<proteinExistence type="inferred from homology"/>
<comment type="similarity">
    <text evidence="1">Belongs to the bacterial solute-binding protein 7 family.</text>
</comment>
<organism evidence="5 6">
    <name type="scientific">Robbsia andropogonis</name>
    <dbReference type="NCBI Taxonomy" id="28092"/>
    <lineage>
        <taxon>Bacteria</taxon>
        <taxon>Pseudomonadati</taxon>
        <taxon>Pseudomonadota</taxon>
        <taxon>Betaproteobacteria</taxon>
        <taxon>Burkholderiales</taxon>
        <taxon>Burkholderiaceae</taxon>
        <taxon>Robbsia</taxon>
    </lineage>
</organism>
<dbReference type="PIRSF" id="PIRSF006470">
    <property type="entry name" value="DctB"/>
    <property type="match status" value="1"/>
</dbReference>
<evidence type="ECO:0000256" key="1">
    <source>
        <dbReference type="ARBA" id="ARBA00009023"/>
    </source>
</evidence>
<reference evidence="5 6" key="1">
    <citation type="submission" date="2015-03" db="EMBL/GenBank/DDBJ databases">
        <title>Draft Genome Sequence of Burkholderia andropogonis type strain ICMP2807, isolated from Sorghum bicolor.</title>
        <authorList>
            <person name="Lopes-Santos L."/>
            <person name="Castro D.B."/>
            <person name="Ottoboni L.M."/>
            <person name="Park D."/>
            <person name="Weirc B.S."/>
            <person name="Destefano S.A."/>
        </authorList>
    </citation>
    <scope>NUCLEOTIDE SEQUENCE [LARGE SCALE GENOMIC DNA]</scope>
    <source>
        <strain evidence="5 6">ICMP2807</strain>
    </source>
</reference>
<accession>A0A0F5K4E0</accession>
<evidence type="ECO:0000256" key="4">
    <source>
        <dbReference type="SAM" id="SignalP"/>
    </source>
</evidence>
<dbReference type="AlphaFoldDB" id="A0A0F5K4E0"/>
<dbReference type="GO" id="GO:0055085">
    <property type="term" value="P:transmembrane transport"/>
    <property type="evidence" value="ECO:0007669"/>
    <property type="project" value="InterPro"/>
</dbReference>
<dbReference type="InterPro" id="IPR018389">
    <property type="entry name" value="DctP_fam"/>
</dbReference>
<dbReference type="InterPro" id="IPR004682">
    <property type="entry name" value="TRAP_DctP"/>
</dbReference>
<dbReference type="InterPro" id="IPR038404">
    <property type="entry name" value="TRAP_DctP_sf"/>
</dbReference>
<feature type="chain" id="PRO_5002490837" evidence="4">
    <location>
        <begin position="20"/>
        <end position="320"/>
    </location>
</feature>
<dbReference type="CDD" id="cd13603">
    <property type="entry name" value="PBP2_TRAP_Siap_TeaA_like"/>
    <property type="match status" value="1"/>
</dbReference>
<dbReference type="STRING" id="28092.WM40_04710"/>
<evidence type="ECO:0000313" key="6">
    <source>
        <dbReference type="Proteomes" id="UP000033618"/>
    </source>
</evidence>
<protein>
    <submittedName>
        <fullName evidence="5">C4-dicarboxylate ABC transporter</fullName>
    </submittedName>
</protein>
<evidence type="ECO:0000256" key="2">
    <source>
        <dbReference type="ARBA" id="ARBA00022448"/>
    </source>
</evidence>
<keyword evidence="6" id="KW-1185">Reference proteome</keyword>
<gene>
    <name evidence="5" type="ORF">WM40_04710</name>
</gene>
<dbReference type="NCBIfam" id="TIGR00787">
    <property type="entry name" value="dctP"/>
    <property type="match status" value="1"/>
</dbReference>
<name>A0A0F5K4E0_9BURK</name>
<dbReference type="OrthoDB" id="9794826at2"/>
<comment type="caution">
    <text evidence="5">The sequence shown here is derived from an EMBL/GenBank/DDBJ whole genome shotgun (WGS) entry which is preliminary data.</text>
</comment>
<evidence type="ECO:0000256" key="3">
    <source>
        <dbReference type="ARBA" id="ARBA00022729"/>
    </source>
</evidence>
<feature type="signal peptide" evidence="4">
    <location>
        <begin position="1"/>
        <end position="19"/>
    </location>
</feature>
<dbReference type="PANTHER" id="PTHR33376">
    <property type="match status" value="1"/>
</dbReference>
<dbReference type="Gene3D" id="3.40.190.170">
    <property type="entry name" value="Bacterial extracellular solute-binding protein, family 7"/>
    <property type="match status" value="1"/>
</dbReference>
<dbReference type="Pfam" id="PF03480">
    <property type="entry name" value="DctP"/>
    <property type="match status" value="1"/>
</dbReference>
<sequence>MCTAAFVSANVSIVSPVVAAQTLRLAHASVPGSLIDQAIQRFAAEVKDSTHGSLIIKDFPSEQLGDEVAIADGVGNGSIDIGLGGAVDAIDPRLNALSLPFLFSNATQVHHYLDSAAGKTFLSIGAPRGYQMLGALDSGFRQFANTKRPIYKPADMVGLKIRTPANPVILATIKQLGALAQSLPLGTVYTSLQSGVVDGAEPELRDYSDEKWYEVAKYVSMSNYVWTANYWYMNKDKYDALPAADRAALDKAVIDTTAWYRAQLEQSYQKLDATLKAKGVKFNDVDTAAFQKAVLPIYAQFSKTWGSALISTLQHDANGK</sequence>
<dbReference type="Proteomes" id="UP000033618">
    <property type="component" value="Unassembled WGS sequence"/>
</dbReference>
<dbReference type="PANTHER" id="PTHR33376:SF7">
    <property type="entry name" value="C4-DICARBOXYLATE-BINDING PROTEIN DCTB"/>
    <property type="match status" value="1"/>
</dbReference>